<dbReference type="GO" id="GO:0003682">
    <property type="term" value="F:chromatin binding"/>
    <property type="evidence" value="ECO:0000318"/>
    <property type="project" value="GO_Central"/>
</dbReference>
<evidence type="ECO:0000313" key="5">
    <source>
        <dbReference type="Proteomes" id="UP000036987"/>
    </source>
</evidence>
<evidence type="ECO:0000256" key="1">
    <source>
        <dbReference type="ARBA" id="ARBA00023125"/>
    </source>
</evidence>
<keyword evidence="2" id="KW-0539">Nucleus</keyword>
<dbReference type="Proteomes" id="UP000036987">
    <property type="component" value="Unassembled WGS sequence"/>
</dbReference>
<dbReference type="GO" id="GO:0005634">
    <property type="term" value="C:nucleus"/>
    <property type="evidence" value="ECO:0000318"/>
    <property type="project" value="GO_Central"/>
</dbReference>
<dbReference type="OMA" id="CHAFAFR"/>
<dbReference type="PANTHER" id="PTHR21677:SF1">
    <property type="entry name" value="PROTEIN CRAMPED-LIKE"/>
    <property type="match status" value="1"/>
</dbReference>
<dbReference type="OrthoDB" id="745018at2759"/>
<dbReference type="PANTHER" id="PTHR21677">
    <property type="entry name" value="CRAMPED PROTEIN"/>
    <property type="match status" value="1"/>
</dbReference>
<evidence type="ECO:0000313" key="4">
    <source>
        <dbReference type="EMBL" id="KMZ57571.1"/>
    </source>
</evidence>
<keyword evidence="5" id="KW-1185">Reference proteome</keyword>
<evidence type="ECO:0000256" key="2">
    <source>
        <dbReference type="ARBA" id="ARBA00023242"/>
    </source>
</evidence>
<accession>A0A0K9NLD1</accession>
<reference evidence="5" key="1">
    <citation type="journal article" date="2016" name="Nature">
        <title>The genome of the seagrass Zostera marina reveals angiosperm adaptation to the sea.</title>
        <authorList>
            <person name="Olsen J.L."/>
            <person name="Rouze P."/>
            <person name="Verhelst B."/>
            <person name="Lin Y.-C."/>
            <person name="Bayer T."/>
            <person name="Collen J."/>
            <person name="Dattolo E."/>
            <person name="De Paoli E."/>
            <person name="Dittami S."/>
            <person name="Maumus F."/>
            <person name="Michel G."/>
            <person name="Kersting A."/>
            <person name="Lauritano C."/>
            <person name="Lohaus R."/>
            <person name="Toepel M."/>
            <person name="Tonon T."/>
            <person name="Vanneste K."/>
            <person name="Amirebrahimi M."/>
            <person name="Brakel J."/>
            <person name="Bostroem C."/>
            <person name="Chovatia M."/>
            <person name="Grimwood J."/>
            <person name="Jenkins J.W."/>
            <person name="Jueterbock A."/>
            <person name="Mraz A."/>
            <person name="Stam W.T."/>
            <person name="Tice H."/>
            <person name="Bornberg-Bauer E."/>
            <person name="Green P.J."/>
            <person name="Pearson G.A."/>
            <person name="Procaccini G."/>
            <person name="Duarte C.M."/>
            <person name="Schmutz J."/>
            <person name="Reusch T.B.H."/>
            <person name="Van de Peer Y."/>
        </authorList>
    </citation>
    <scope>NUCLEOTIDE SEQUENCE [LARGE SCALE GENOMIC DNA]</scope>
    <source>
        <strain evidence="5">cv. Finnish</strain>
    </source>
</reference>
<organism evidence="4 5">
    <name type="scientific">Zostera marina</name>
    <name type="common">Eelgrass</name>
    <dbReference type="NCBI Taxonomy" id="29655"/>
    <lineage>
        <taxon>Eukaryota</taxon>
        <taxon>Viridiplantae</taxon>
        <taxon>Streptophyta</taxon>
        <taxon>Embryophyta</taxon>
        <taxon>Tracheophyta</taxon>
        <taxon>Spermatophyta</taxon>
        <taxon>Magnoliopsida</taxon>
        <taxon>Liliopsida</taxon>
        <taxon>Zosteraceae</taxon>
        <taxon>Zostera</taxon>
    </lineage>
</organism>
<protein>
    <recommendedName>
        <fullName evidence="6">TSL-kinase interacting protein 1</fullName>
    </recommendedName>
</protein>
<evidence type="ECO:0008006" key="6">
    <source>
        <dbReference type="Google" id="ProtNLM"/>
    </source>
</evidence>
<keyword evidence="1" id="KW-0238">DNA-binding</keyword>
<dbReference type="InterPro" id="IPR055315">
    <property type="entry name" value="Cramped-like"/>
</dbReference>
<dbReference type="GO" id="GO:0003677">
    <property type="term" value="F:DNA binding"/>
    <property type="evidence" value="ECO:0007669"/>
    <property type="project" value="UniProtKB-KW"/>
</dbReference>
<dbReference type="GO" id="GO:0007389">
    <property type="term" value="P:pattern specification process"/>
    <property type="evidence" value="ECO:0000318"/>
    <property type="project" value="GO_Central"/>
</dbReference>
<feature type="region of interest" description="Disordered" evidence="3">
    <location>
        <begin position="1"/>
        <end position="48"/>
    </location>
</feature>
<proteinExistence type="predicted"/>
<evidence type="ECO:0000256" key="3">
    <source>
        <dbReference type="SAM" id="MobiDB-lite"/>
    </source>
</evidence>
<gene>
    <name evidence="4" type="ORF">ZOSMA_84G00090</name>
</gene>
<dbReference type="AlphaFoldDB" id="A0A0K9NLD1"/>
<dbReference type="EMBL" id="LFYR01002048">
    <property type="protein sequence ID" value="KMZ57571.1"/>
    <property type="molecule type" value="Genomic_DNA"/>
</dbReference>
<sequence>MKPAGQNKRTTVIGSKVKVNKEVKEKRTKSRQSNAKTSRKNPKTSEKKKCIQLLQGTEAPSCQKPPLLPQNDKETNYVEIRTEMSIPQQGIPSNTVAKLALQLFPMDDVTRNVLEKDKHNPHIELTMGVRKKISSVVKHLITKWKISSVPVGELMLFPYEPQLNNDNGFERWNVENTGICAGDIHKMLGSPSVFRLRYGWFPNNDQNPNKESQSIDIGRERQLEAIVNNSPSNDRALEEPVDLKENKNTDMLFVNEMSNISLSEIFSEIPTINMNSNQNMPLPTEGSSRLLYNFDSLDVAIASFKNQSIQISNTSIWDDDETCHAFSLQKNCGLLEDSSIPKEPFQVKGSGCDEPLSKIDTDLVNPESLSQECHPNLFEQTEPHIITEGEEYKTGILLSEEGDSQHGSKPHKEDLVTANGNDMGLSSINFDSLGPMEFGVSLSPLCKQIYGEKSIDFNTLFGFGNSRDASTSCS</sequence>
<comment type="caution">
    <text evidence="4">The sequence shown here is derived from an EMBL/GenBank/DDBJ whole genome shotgun (WGS) entry which is preliminary data.</text>
</comment>
<name>A0A0K9NLD1_ZOSMR</name>